<name>A0A378WUQ3_9NOCA</name>
<dbReference type="PANTHER" id="PTHR47197">
    <property type="entry name" value="PROTEIN NIRF"/>
    <property type="match status" value="1"/>
</dbReference>
<protein>
    <submittedName>
        <fullName evidence="1">40-residue YVTN family beta-propeller repeat</fullName>
    </submittedName>
</protein>
<dbReference type="EMBL" id="UGRU01000001">
    <property type="protein sequence ID" value="SUA44948.1"/>
    <property type="molecule type" value="Genomic_DNA"/>
</dbReference>
<dbReference type="InterPro" id="IPR011964">
    <property type="entry name" value="YVTN_b-propeller_repeat"/>
</dbReference>
<dbReference type="InterPro" id="IPR015943">
    <property type="entry name" value="WD40/YVTN_repeat-like_dom_sf"/>
</dbReference>
<dbReference type="InterPro" id="IPR011048">
    <property type="entry name" value="Haem_d1_sf"/>
</dbReference>
<dbReference type="NCBIfam" id="TIGR02276">
    <property type="entry name" value="beta_rpt_yvtn"/>
    <property type="match status" value="1"/>
</dbReference>
<dbReference type="InterPro" id="IPR051200">
    <property type="entry name" value="Host-pathogen_enzymatic-act"/>
</dbReference>
<proteinExistence type="predicted"/>
<dbReference type="AlphaFoldDB" id="A0A378WUQ3"/>
<reference evidence="1 2" key="1">
    <citation type="submission" date="2018-06" db="EMBL/GenBank/DDBJ databases">
        <authorList>
            <consortium name="Pathogen Informatics"/>
            <person name="Doyle S."/>
        </authorList>
    </citation>
    <scope>NUCLEOTIDE SEQUENCE [LARGE SCALE GENOMIC DNA]</scope>
    <source>
        <strain evidence="1 2">NCTC13184</strain>
    </source>
</reference>
<sequence>MELHGALSRVISEAAGIAVDPSTHTVYATEGQADAVAAVDGPQQAKVPVGSGPGGVAVDPSTHTVFVANLKDGTVSVVNGATESTIATITVGERPYRAAVDARSHTAYVSTAAGIKALTPA</sequence>
<dbReference type="SUPFAM" id="SSF51004">
    <property type="entry name" value="C-terminal (heme d1) domain of cytochrome cd1-nitrite reductase"/>
    <property type="match status" value="1"/>
</dbReference>
<evidence type="ECO:0000313" key="1">
    <source>
        <dbReference type="EMBL" id="SUA44948.1"/>
    </source>
</evidence>
<gene>
    <name evidence="1" type="ORF">NCTC13184_03470</name>
</gene>
<dbReference type="PANTHER" id="PTHR47197:SF3">
    <property type="entry name" value="DIHYDRO-HEME D1 DEHYDROGENASE"/>
    <property type="match status" value="1"/>
</dbReference>
<dbReference type="Proteomes" id="UP000255082">
    <property type="component" value="Unassembled WGS sequence"/>
</dbReference>
<organism evidence="1 2">
    <name type="scientific">Nocardia africana</name>
    <dbReference type="NCBI Taxonomy" id="134964"/>
    <lineage>
        <taxon>Bacteria</taxon>
        <taxon>Bacillati</taxon>
        <taxon>Actinomycetota</taxon>
        <taxon>Actinomycetes</taxon>
        <taxon>Mycobacteriales</taxon>
        <taxon>Nocardiaceae</taxon>
        <taxon>Nocardia</taxon>
    </lineage>
</organism>
<dbReference type="OrthoDB" id="8253226at2"/>
<evidence type="ECO:0000313" key="2">
    <source>
        <dbReference type="Proteomes" id="UP000255082"/>
    </source>
</evidence>
<dbReference type="Gene3D" id="2.130.10.10">
    <property type="entry name" value="YVTN repeat-like/Quinoprotein amine dehydrogenase"/>
    <property type="match status" value="1"/>
</dbReference>
<accession>A0A378WUQ3</accession>